<reference evidence="6" key="1">
    <citation type="submission" date="2021-12" db="EMBL/GenBank/DDBJ databases">
        <title>Prjna785345.</title>
        <authorList>
            <person name="Rujirawat T."/>
            <person name="Krajaejun T."/>
        </authorList>
    </citation>
    <scope>NUCLEOTIDE SEQUENCE</scope>
    <source>
        <strain evidence="6">Pi057C3</strain>
    </source>
</reference>
<evidence type="ECO:0000256" key="4">
    <source>
        <dbReference type="SAM" id="MobiDB-lite"/>
    </source>
</evidence>
<feature type="region of interest" description="Disordered" evidence="4">
    <location>
        <begin position="174"/>
        <end position="197"/>
    </location>
</feature>
<feature type="region of interest" description="Disordered" evidence="4">
    <location>
        <begin position="29"/>
        <end position="49"/>
    </location>
</feature>
<dbReference type="SUPFAM" id="SSF57903">
    <property type="entry name" value="FYVE/PHD zinc finger"/>
    <property type="match status" value="1"/>
</dbReference>
<dbReference type="Gene3D" id="2.30.29.30">
    <property type="entry name" value="Pleckstrin-homology domain (PH domain)/Phosphotyrosine-binding domain (PTB)"/>
    <property type="match status" value="1"/>
</dbReference>
<name>A0AAD5Q4N1_PYTIN</name>
<dbReference type="Gene3D" id="3.30.40.10">
    <property type="entry name" value="Zinc/RING finger domain, C3HC4 (zinc finger)"/>
    <property type="match status" value="1"/>
</dbReference>
<accession>A0AAD5Q4N1</accession>
<evidence type="ECO:0000259" key="5">
    <source>
        <dbReference type="SMART" id="SM00249"/>
    </source>
</evidence>
<gene>
    <name evidence="6" type="ORF">P43SY_003323</name>
</gene>
<feature type="region of interest" description="Disordered" evidence="4">
    <location>
        <begin position="507"/>
        <end position="526"/>
    </location>
</feature>
<proteinExistence type="predicted"/>
<evidence type="ECO:0000313" key="7">
    <source>
        <dbReference type="Proteomes" id="UP001209570"/>
    </source>
</evidence>
<dbReference type="SUPFAM" id="SSF50729">
    <property type="entry name" value="PH domain-like"/>
    <property type="match status" value="1"/>
</dbReference>
<evidence type="ECO:0000256" key="3">
    <source>
        <dbReference type="ARBA" id="ARBA00022833"/>
    </source>
</evidence>
<dbReference type="GO" id="GO:0008270">
    <property type="term" value="F:zinc ion binding"/>
    <property type="evidence" value="ECO:0007669"/>
    <property type="project" value="UniProtKB-KW"/>
</dbReference>
<comment type="caution">
    <text evidence="6">The sequence shown here is derived from an EMBL/GenBank/DDBJ whole genome shotgun (WGS) entry which is preliminary data.</text>
</comment>
<evidence type="ECO:0000256" key="2">
    <source>
        <dbReference type="ARBA" id="ARBA00022771"/>
    </source>
</evidence>
<dbReference type="InterPro" id="IPR013083">
    <property type="entry name" value="Znf_RING/FYVE/PHD"/>
</dbReference>
<dbReference type="Proteomes" id="UP001209570">
    <property type="component" value="Unassembled WGS sequence"/>
</dbReference>
<feature type="domain" description="Zinc finger PHD-type" evidence="5">
    <location>
        <begin position="223"/>
        <end position="277"/>
    </location>
</feature>
<dbReference type="AlphaFoldDB" id="A0AAD5Q4N1"/>
<evidence type="ECO:0000256" key="1">
    <source>
        <dbReference type="ARBA" id="ARBA00022723"/>
    </source>
</evidence>
<evidence type="ECO:0000313" key="6">
    <source>
        <dbReference type="EMBL" id="KAJ0396582.1"/>
    </source>
</evidence>
<sequence length="671" mass="74665">MTLETSQSTPLLPRLRGILQGAFDEVSRLQESTPPGHSHSRRDSARATAAESKWAQRFACEARSEWLTNDPDELLRRFEASATQPARIRKPLNPSLLVRHATTDTFVGFDDVDASDRDHNHQPALPAKRAADARRDAVSSVNATTIPPLVDPAARVPGEALLKLRMQSTKLILQRRAGPTSSNSSNANGNGGGNARLPADKAAVRVVPKRFLYDGSRWSRMSRCEFCQHAGGDLECATCDVIAHAACYLKAFDATPRKTKGAFVVPTRFSWLCPHCQSSLQQEYDERAKQARYDYIAAQKSVFGKVVKAYVRMTRDAQLFKKKKDAIVRLQAVIRGRLARQRVNLLRRMRLKPYAIDGFALRGLKRNTHADELRLANGFTCNPYLYVTVVDGDDDDLQLFCYETSLRRVGPNEHADVAWSERLFVPGVNGNVTFSFTLLSKNGPNQFVLGQAVLRLKHSDSMWHTGVALELPLTTDLEIFPRTAQRQPLRLLEVVPSVATTDAFSFASSRQQRRQQQQRSNITPPAGDALFANATGDALVLSVRVRPFSDVHSYCGYMTTKASLDGVLTSVRWCVLADGVLRIYRHFGVTLATDTVDLSRTIEIKLVDAKNNHRRGEQWIAMEHMTRLYLLQSERPAATKLWLKKLQAAVRFGGGGANNHDDSSGAEKSSS</sequence>
<dbReference type="SMART" id="SM00249">
    <property type="entry name" value="PHD"/>
    <property type="match status" value="1"/>
</dbReference>
<dbReference type="EMBL" id="JAKCXM010000289">
    <property type="protein sequence ID" value="KAJ0396582.1"/>
    <property type="molecule type" value="Genomic_DNA"/>
</dbReference>
<dbReference type="InterPro" id="IPR001965">
    <property type="entry name" value="Znf_PHD"/>
</dbReference>
<keyword evidence="1" id="KW-0479">Metal-binding</keyword>
<protein>
    <recommendedName>
        <fullName evidence="5">Zinc finger PHD-type domain-containing protein</fullName>
    </recommendedName>
</protein>
<dbReference type="InterPro" id="IPR011011">
    <property type="entry name" value="Znf_FYVE_PHD"/>
</dbReference>
<dbReference type="InterPro" id="IPR011993">
    <property type="entry name" value="PH-like_dom_sf"/>
</dbReference>
<organism evidence="6 7">
    <name type="scientific">Pythium insidiosum</name>
    <name type="common">Pythiosis disease agent</name>
    <dbReference type="NCBI Taxonomy" id="114742"/>
    <lineage>
        <taxon>Eukaryota</taxon>
        <taxon>Sar</taxon>
        <taxon>Stramenopiles</taxon>
        <taxon>Oomycota</taxon>
        <taxon>Peronosporomycetes</taxon>
        <taxon>Pythiales</taxon>
        <taxon>Pythiaceae</taxon>
        <taxon>Pythium</taxon>
    </lineage>
</organism>
<dbReference type="PROSITE" id="PS50096">
    <property type="entry name" value="IQ"/>
    <property type="match status" value="1"/>
</dbReference>
<keyword evidence="2" id="KW-0863">Zinc-finger</keyword>
<keyword evidence="7" id="KW-1185">Reference proteome</keyword>
<feature type="compositionally biased region" description="Low complexity" evidence="4">
    <location>
        <begin position="508"/>
        <end position="520"/>
    </location>
</feature>
<keyword evidence="3" id="KW-0862">Zinc</keyword>